<dbReference type="GeneID" id="78372896"/>
<evidence type="ECO:0000256" key="3">
    <source>
        <dbReference type="ARBA" id="ARBA00023125"/>
    </source>
</evidence>
<dbReference type="RefSeq" id="WP_052566079.1">
    <property type="nucleotide sequence ID" value="NZ_JQKF01000012.1"/>
</dbReference>
<dbReference type="Gene3D" id="1.10.10.10">
    <property type="entry name" value="Winged helix-like DNA-binding domain superfamily/Winged helix DNA-binding domain"/>
    <property type="match status" value="1"/>
</dbReference>
<keyword evidence="2" id="KW-0805">Transcription regulation</keyword>
<name>A0A0D8FU82_9ACTN</name>
<dbReference type="Proteomes" id="UP000032336">
    <property type="component" value="Unassembled WGS sequence"/>
</dbReference>
<dbReference type="GO" id="GO:0003677">
    <property type="term" value="F:DNA binding"/>
    <property type="evidence" value="ECO:0007669"/>
    <property type="project" value="UniProtKB-KW"/>
</dbReference>
<evidence type="ECO:0000256" key="2">
    <source>
        <dbReference type="ARBA" id="ARBA00023015"/>
    </source>
</evidence>
<evidence type="ECO:0000256" key="1">
    <source>
        <dbReference type="ARBA" id="ARBA00009437"/>
    </source>
</evidence>
<feature type="domain" description="HTH lysR-type" evidence="5">
    <location>
        <begin position="22"/>
        <end position="71"/>
    </location>
</feature>
<dbReference type="InterPro" id="IPR036390">
    <property type="entry name" value="WH_DNA-bd_sf"/>
</dbReference>
<dbReference type="PROSITE" id="PS50931">
    <property type="entry name" value="HTH_LYSR"/>
    <property type="match status" value="1"/>
</dbReference>
<dbReference type="SUPFAM" id="SSF53850">
    <property type="entry name" value="Periplasmic binding protein-like II"/>
    <property type="match status" value="1"/>
</dbReference>
<dbReference type="PRINTS" id="PR00039">
    <property type="entry name" value="HTHLYSR"/>
</dbReference>
<proteinExistence type="inferred from homology"/>
<keyword evidence="7" id="KW-1185">Reference proteome</keyword>
<gene>
    <name evidence="6" type="primary">gltC2</name>
    <name evidence="6" type="ORF">FEAC_17410</name>
</gene>
<evidence type="ECO:0000259" key="5">
    <source>
        <dbReference type="PROSITE" id="PS50931"/>
    </source>
</evidence>
<dbReference type="STRING" id="1121877.FEAC_17410"/>
<keyword evidence="3" id="KW-0238">DNA-binding</keyword>
<dbReference type="InterPro" id="IPR005119">
    <property type="entry name" value="LysR_subst-bd"/>
</dbReference>
<reference evidence="6 7" key="1">
    <citation type="submission" date="2015-01" db="EMBL/GenBank/DDBJ databases">
        <title>Draft genome of the acidophilic iron oxidizer Ferrimicrobium acidiphilum strain T23.</title>
        <authorList>
            <person name="Poehlein A."/>
            <person name="Eisen S."/>
            <person name="Schloemann M."/>
            <person name="Johnson B.D."/>
            <person name="Daniel R."/>
            <person name="Muehling M."/>
        </authorList>
    </citation>
    <scope>NUCLEOTIDE SEQUENCE [LARGE SCALE GENOMIC DNA]</scope>
    <source>
        <strain evidence="6 7">T23</strain>
    </source>
</reference>
<dbReference type="Pfam" id="PF03466">
    <property type="entry name" value="LysR_substrate"/>
    <property type="match status" value="1"/>
</dbReference>
<comment type="similarity">
    <text evidence="1">Belongs to the LysR transcriptional regulatory family.</text>
</comment>
<organism evidence="6 7">
    <name type="scientific">Ferrimicrobium acidiphilum DSM 19497</name>
    <dbReference type="NCBI Taxonomy" id="1121877"/>
    <lineage>
        <taxon>Bacteria</taxon>
        <taxon>Bacillati</taxon>
        <taxon>Actinomycetota</taxon>
        <taxon>Acidimicrobiia</taxon>
        <taxon>Acidimicrobiales</taxon>
        <taxon>Acidimicrobiaceae</taxon>
        <taxon>Ferrimicrobium</taxon>
    </lineage>
</organism>
<dbReference type="Gene3D" id="3.40.190.290">
    <property type="match status" value="1"/>
</dbReference>
<dbReference type="PANTHER" id="PTHR30346:SF28">
    <property type="entry name" value="HTH-TYPE TRANSCRIPTIONAL REGULATOR CYNR"/>
    <property type="match status" value="1"/>
</dbReference>
<dbReference type="EMBL" id="JXUW01000015">
    <property type="protein sequence ID" value="KJE76514.1"/>
    <property type="molecule type" value="Genomic_DNA"/>
</dbReference>
<dbReference type="GO" id="GO:0032993">
    <property type="term" value="C:protein-DNA complex"/>
    <property type="evidence" value="ECO:0007669"/>
    <property type="project" value="TreeGrafter"/>
</dbReference>
<dbReference type="InterPro" id="IPR000847">
    <property type="entry name" value="LysR_HTH_N"/>
</dbReference>
<dbReference type="SUPFAM" id="SSF46785">
    <property type="entry name" value="Winged helix' DNA-binding domain"/>
    <property type="match status" value="1"/>
</dbReference>
<dbReference type="eggNOG" id="COG0583">
    <property type="taxonomic scope" value="Bacteria"/>
</dbReference>
<dbReference type="GO" id="GO:0003700">
    <property type="term" value="F:DNA-binding transcription factor activity"/>
    <property type="evidence" value="ECO:0007669"/>
    <property type="project" value="InterPro"/>
</dbReference>
<dbReference type="PANTHER" id="PTHR30346">
    <property type="entry name" value="TRANSCRIPTIONAL DUAL REGULATOR HCAR-RELATED"/>
    <property type="match status" value="1"/>
</dbReference>
<dbReference type="OrthoDB" id="3181812at2"/>
<keyword evidence="4" id="KW-0804">Transcription</keyword>
<dbReference type="InterPro" id="IPR036388">
    <property type="entry name" value="WH-like_DNA-bd_sf"/>
</dbReference>
<sequence>MTAPKSELVRLRHILCPQLSEFVEIARVENLTSAARSLGVQQPTLSRSLARLQRQLGVPLFVRQGRSIRLTKQGRSLLACGERTLATLETGIMELIADDDPVIGLVRFNFLRSFRARAVPDILKGFRRDHPGVRFSLGQGSTDSIVAAITEDRVDIGIVAPPSVDHRVTSVQLWSEPMELVVPSSHRLADATEVDLTDVADDEFIVLQQGYGTRTLADLLCTRAGFSPRVAFETEDVTLARGLVEAGFGVALLPSIEEETHKGVVALRLVDPKASRKVSLTWTSERPLGEAVVTFRNFVIQLFSGASDPNT</sequence>
<protein>
    <submittedName>
        <fullName evidence="6">HTH-type transcriptional regulator GltC</fullName>
    </submittedName>
</protein>
<dbReference type="Pfam" id="PF00126">
    <property type="entry name" value="HTH_1"/>
    <property type="match status" value="1"/>
</dbReference>
<dbReference type="AlphaFoldDB" id="A0A0D8FU82"/>
<evidence type="ECO:0000256" key="4">
    <source>
        <dbReference type="ARBA" id="ARBA00023163"/>
    </source>
</evidence>
<accession>A0A0D8FU82</accession>
<evidence type="ECO:0000313" key="6">
    <source>
        <dbReference type="EMBL" id="KJE76514.1"/>
    </source>
</evidence>
<evidence type="ECO:0000313" key="7">
    <source>
        <dbReference type="Proteomes" id="UP000032336"/>
    </source>
</evidence>
<comment type="caution">
    <text evidence="6">The sequence shown here is derived from an EMBL/GenBank/DDBJ whole genome shotgun (WGS) entry which is preliminary data.</text>
</comment>